<dbReference type="EMBL" id="CP036422">
    <property type="protein sequence ID" value="QFU76426.1"/>
    <property type="molecule type" value="Genomic_DNA"/>
</dbReference>
<dbReference type="AlphaFoldDB" id="A0A5P9NLP7"/>
<evidence type="ECO:0000313" key="2">
    <source>
        <dbReference type="EMBL" id="QFU76426.1"/>
    </source>
</evidence>
<gene>
    <name evidence="2" type="ORF">EY643_12565</name>
</gene>
<keyword evidence="3" id="KW-1185">Reference proteome</keyword>
<evidence type="ECO:0000259" key="1">
    <source>
        <dbReference type="Pfam" id="PF13145"/>
    </source>
</evidence>
<dbReference type="InterPro" id="IPR000297">
    <property type="entry name" value="PPIase_PpiC"/>
</dbReference>
<feature type="domain" description="PpiC" evidence="1">
    <location>
        <begin position="152"/>
        <end position="280"/>
    </location>
</feature>
<dbReference type="KEGG" id="halc:EY643_12565"/>
<protein>
    <submittedName>
        <fullName evidence="2">Peptidyl-prolyl cis-trans isomerase</fullName>
    </submittedName>
</protein>
<organism evidence="2 3">
    <name type="scientific">Halioglobus maricola</name>
    <dbReference type="NCBI Taxonomy" id="2601894"/>
    <lineage>
        <taxon>Bacteria</taxon>
        <taxon>Pseudomonadati</taxon>
        <taxon>Pseudomonadota</taxon>
        <taxon>Gammaproteobacteria</taxon>
        <taxon>Cellvibrionales</taxon>
        <taxon>Halieaceae</taxon>
        <taxon>Halioglobus</taxon>
    </lineage>
</organism>
<dbReference type="RefSeq" id="WP_153239568.1">
    <property type="nucleotide sequence ID" value="NZ_CP036422.1"/>
</dbReference>
<keyword evidence="2" id="KW-0413">Isomerase</keyword>
<name>A0A5P9NLP7_9GAMM</name>
<dbReference type="GO" id="GO:0003755">
    <property type="term" value="F:peptidyl-prolyl cis-trans isomerase activity"/>
    <property type="evidence" value="ECO:0007669"/>
    <property type="project" value="InterPro"/>
</dbReference>
<dbReference type="Proteomes" id="UP000326287">
    <property type="component" value="Chromosome"/>
</dbReference>
<dbReference type="OrthoDB" id="196786at2"/>
<sequence>MQFLARLNRPWIHFVLLGILLLWLQGQLFPEPKPTIGPLSDARVEALEEQWFSAVGRPPSEEQLANMVSAELDRDMLYQRALELELHLYDPVVYQRLLRNMLFLGMGEGMSEQEKYKQALEMRLHLGDEVVKRRMIQVVEQLLLAANPPALPSEAQIATEFEQRQEELRRPARYTVEHIYFNRDRESEIESTIAQIEAEGLGPAEARQLSSPFLPGYRFVRQTPDQLARHFGSAFVMNLIEAEPEVNSWVGPVRSTYGQHYVFTSEIVPARPATLEEVRPMLERDLKSQARTEALERSITRMREDYEVLQ</sequence>
<proteinExistence type="predicted"/>
<reference evidence="2 3" key="1">
    <citation type="submission" date="2019-02" db="EMBL/GenBank/DDBJ databases">
        <authorList>
            <person name="Li S.-H."/>
        </authorList>
    </citation>
    <scope>NUCLEOTIDE SEQUENCE [LARGE SCALE GENOMIC DNA]</scope>
    <source>
        <strain evidence="2 3">IMCC14385</strain>
    </source>
</reference>
<evidence type="ECO:0000313" key="3">
    <source>
        <dbReference type="Proteomes" id="UP000326287"/>
    </source>
</evidence>
<dbReference type="Pfam" id="PF13145">
    <property type="entry name" value="Rotamase_2"/>
    <property type="match status" value="1"/>
</dbReference>
<accession>A0A5P9NLP7</accession>